<protein>
    <submittedName>
        <fullName evidence="3">Uncharacterized protein</fullName>
    </submittedName>
</protein>
<dbReference type="InterPro" id="IPR036249">
    <property type="entry name" value="Thioredoxin-like_sf"/>
</dbReference>
<dbReference type="EMBL" id="JADXDR010000161">
    <property type="protein sequence ID" value="KAI7837193.1"/>
    <property type="molecule type" value="Genomic_DNA"/>
</dbReference>
<keyword evidence="4" id="KW-1185">Reference proteome</keyword>
<comment type="caution">
    <text evidence="3">The sequence shown here is derived from an EMBL/GenBank/DDBJ whole genome shotgun (WGS) entry which is preliminary data.</text>
</comment>
<name>A0AAD5DIX5_9CHLO</name>
<proteinExistence type="predicted"/>
<evidence type="ECO:0000313" key="4">
    <source>
        <dbReference type="Proteomes" id="UP001205105"/>
    </source>
</evidence>
<dbReference type="Proteomes" id="UP001205105">
    <property type="component" value="Unassembled WGS sequence"/>
</dbReference>
<evidence type="ECO:0000313" key="3">
    <source>
        <dbReference type="EMBL" id="KAI7837193.1"/>
    </source>
</evidence>
<feature type="region of interest" description="Disordered" evidence="2">
    <location>
        <begin position="202"/>
        <end position="255"/>
    </location>
</feature>
<dbReference type="AlphaFoldDB" id="A0AAD5DIX5"/>
<dbReference type="CDD" id="cd02947">
    <property type="entry name" value="TRX_family"/>
    <property type="match status" value="1"/>
</dbReference>
<dbReference type="Gene3D" id="3.40.30.10">
    <property type="entry name" value="Glutaredoxin"/>
    <property type="match status" value="1"/>
</dbReference>
<accession>A0AAD5DIX5</accession>
<dbReference type="SUPFAM" id="SSF52833">
    <property type="entry name" value="Thioredoxin-like"/>
    <property type="match status" value="1"/>
</dbReference>
<reference evidence="3" key="1">
    <citation type="submission" date="2020-11" db="EMBL/GenBank/DDBJ databases">
        <title>Chlorella ohadii genome sequencing and assembly.</title>
        <authorList>
            <person name="Murik O."/>
            <person name="Treves H."/>
            <person name="Kedem I."/>
            <person name="Shotland Y."/>
            <person name="Kaplan A."/>
        </authorList>
    </citation>
    <scope>NUCLEOTIDE SEQUENCE</scope>
    <source>
        <strain evidence="3">1</strain>
    </source>
</reference>
<gene>
    <name evidence="3" type="ORF">COHA_008986</name>
</gene>
<feature type="coiled-coil region" evidence="1">
    <location>
        <begin position="74"/>
        <end position="101"/>
    </location>
</feature>
<organism evidence="3 4">
    <name type="scientific">Chlorella ohadii</name>
    <dbReference type="NCBI Taxonomy" id="2649997"/>
    <lineage>
        <taxon>Eukaryota</taxon>
        <taxon>Viridiplantae</taxon>
        <taxon>Chlorophyta</taxon>
        <taxon>core chlorophytes</taxon>
        <taxon>Trebouxiophyceae</taxon>
        <taxon>Chlorellales</taxon>
        <taxon>Chlorellaceae</taxon>
        <taxon>Chlorella clade</taxon>
        <taxon>Chlorella</taxon>
    </lineage>
</organism>
<sequence>MATAASVTWAATGVVAPPRPQHHSLQPQRGGQRILLPSGWASGRRHGRRLLHVQAVSAFLKGKTPWWRVPKPPNMEEVRSIQQLVNKLDEYKDELVVVELAEADPSVHWIAVDYDENKPLGRGLGVTGLPTVLFFRGSEGLVESFQIKASQIQQLKDALERHSGPRSPCTAAAPLAAFPHVRPRHIAQQQQPQRLRVVALSAPPEDQQGTASASDSFSDGESGADNNSSSSSSDGSRRSPSGSKSSPGSRRQIIL</sequence>
<evidence type="ECO:0000256" key="1">
    <source>
        <dbReference type="SAM" id="Coils"/>
    </source>
</evidence>
<feature type="compositionally biased region" description="Polar residues" evidence="2">
    <location>
        <begin position="207"/>
        <end position="217"/>
    </location>
</feature>
<feature type="compositionally biased region" description="Low complexity" evidence="2">
    <location>
        <begin position="219"/>
        <end position="255"/>
    </location>
</feature>
<evidence type="ECO:0000256" key="2">
    <source>
        <dbReference type="SAM" id="MobiDB-lite"/>
    </source>
</evidence>
<keyword evidence="1" id="KW-0175">Coiled coil</keyword>